<dbReference type="Proteomes" id="UP001597368">
    <property type="component" value="Unassembled WGS sequence"/>
</dbReference>
<feature type="DNA-binding region" description="H-T-H motif" evidence="5">
    <location>
        <begin position="25"/>
        <end position="44"/>
    </location>
</feature>
<keyword evidence="4" id="KW-0804">Transcription</keyword>
<keyword evidence="8" id="KW-1185">Reference proteome</keyword>
<accession>A0ABW4SJY8</accession>
<dbReference type="Pfam" id="PF00440">
    <property type="entry name" value="TetR_N"/>
    <property type="match status" value="1"/>
</dbReference>
<evidence type="ECO:0000313" key="8">
    <source>
        <dbReference type="Proteomes" id="UP001597368"/>
    </source>
</evidence>
<dbReference type="InterPro" id="IPR036271">
    <property type="entry name" value="Tet_transcr_reg_TetR-rel_C_sf"/>
</dbReference>
<dbReference type="Pfam" id="PF13977">
    <property type="entry name" value="TetR_C_6"/>
    <property type="match status" value="1"/>
</dbReference>
<dbReference type="InterPro" id="IPR009057">
    <property type="entry name" value="Homeodomain-like_sf"/>
</dbReference>
<organism evidence="7 8">
    <name type="scientific">Nonomuraea mangrovi</name>
    <dbReference type="NCBI Taxonomy" id="2316207"/>
    <lineage>
        <taxon>Bacteria</taxon>
        <taxon>Bacillati</taxon>
        <taxon>Actinomycetota</taxon>
        <taxon>Actinomycetes</taxon>
        <taxon>Streptosporangiales</taxon>
        <taxon>Streptosporangiaceae</taxon>
        <taxon>Nonomuraea</taxon>
    </lineage>
</organism>
<proteinExistence type="predicted"/>
<keyword evidence="2" id="KW-0805">Transcription regulation</keyword>
<reference evidence="8" key="1">
    <citation type="journal article" date="2019" name="Int. J. Syst. Evol. Microbiol.">
        <title>The Global Catalogue of Microorganisms (GCM) 10K type strain sequencing project: providing services to taxonomists for standard genome sequencing and annotation.</title>
        <authorList>
            <consortium name="The Broad Institute Genomics Platform"/>
            <consortium name="The Broad Institute Genome Sequencing Center for Infectious Disease"/>
            <person name="Wu L."/>
            <person name="Ma J."/>
        </authorList>
    </citation>
    <scope>NUCLEOTIDE SEQUENCE [LARGE SCALE GENOMIC DNA]</scope>
    <source>
        <strain evidence="8">ICMP 6774ER</strain>
    </source>
</reference>
<comment type="caution">
    <text evidence="7">The sequence shown here is derived from an EMBL/GenBank/DDBJ whole genome shotgun (WGS) entry which is preliminary data.</text>
</comment>
<dbReference type="PANTHER" id="PTHR30055:SF234">
    <property type="entry name" value="HTH-TYPE TRANSCRIPTIONAL REGULATOR BETI"/>
    <property type="match status" value="1"/>
</dbReference>
<name>A0ABW4SJY8_9ACTN</name>
<keyword evidence="3 5" id="KW-0238">DNA-binding</keyword>
<evidence type="ECO:0000259" key="6">
    <source>
        <dbReference type="PROSITE" id="PS50977"/>
    </source>
</evidence>
<evidence type="ECO:0000256" key="5">
    <source>
        <dbReference type="PROSITE-ProRule" id="PRU00335"/>
    </source>
</evidence>
<dbReference type="PRINTS" id="PR00455">
    <property type="entry name" value="HTHTETR"/>
</dbReference>
<protein>
    <submittedName>
        <fullName evidence="7">TetR/AcrR family transcriptional regulator</fullName>
    </submittedName>
</protein>
<dbReference type="RefSeq" id="WP_379567740.1">
    <property type="nucleotide sequence ID" value="NZ_JBHUFV010000002.1"/>
</dbReference>
<sequence length="191" mass="21261">MSERQQLILEAAVRVIARDGVRGLRVEKLAAEAKVSTSLIYYHFENRAGLMRRTLEFVSERAGRYTKDALEQGENPRAQIELLLTLELQDTPSVRENSSAWGELRASATFDPDLREPLLAATREWVGDLVALVEQARAAGLVSAKVEPVDAAERLTSLVEGLSERWLSGTMSLERAQRLLSGAIEVEFDRP</sequence>
<feature type="domain" description="HTH tetR-type" evidence="6">
    <location>
        <begin position="2"/>
        <end position="62"/>
    </location>
</feature>
<dbReference type="PANTHER" id="PTHR30055">
    <property type="entry name" value="HTH-TYPE TRANSCRIPTIONAL REGULATOR RUTR"/>
    <property type="match status" value="1"/>
</dbReference>
<keyword evidence="1" id="KW-0678">Repressor</keyword>
<dbReference type="InterPro" id="IPR001647">
    <property type="entry name" value="HTH_TetR"/>
</dbReference>
<evidence type="ECO:0000313" key="7">
    <source>
        <dbReference type="EMBL" id="MFD1929867.1"/>
    </source>
</evidence>
<evidence type="ECO:0000256" key="4">
    <source>
        <dbReference type="ARBA" id="ARBA00023163"/>
    </source>
</evidence>
<dbReference type="InterPro" id="IPR050109">
    <property type="entry name" value="HTH-type_TetR-like_transc_reg"/>
</dbReference>
<evidence type="ECO:0000256" key="1">
    <source>
        <dbReference type="ARBA" id="ARBA00022491"/>
    </source>
</evidence>
<evidence type="ECO:0000256" key="2">
    <source>
        <dbReference type="ARBA" id="ARBA00023015"/>
    </source>
</evidence>
<dbReference type="InterPro" id="IPR039538">
    <property type="entry name" value="BetI_C"/>
</dbReference>
<dbReference type="PROSITE" id="PS50977">
    <property type="entry name" value="HTH_TETR_2"/>
    <property type="match status" value="1"/>
</dbReference>
<dbReference type="SUPFAM" id="SSF48498">
    <property type="entry name" value="Tetracyclin repressor-like, C-terminal domain"/>
    <property type="match status" value="1"/>
</dbReference>
<dbReference type="EMBL" id="JBHUFV010000002">
    <property type="protein sequence ID" value="MFD1929867.1"/>
    <property type="molecule type" value="Genomic_DNA"/>
</dbReference>
<evidence type="ECO:0000256" key="3">
    <source>
        <dbReference type="ARBA" id="ARBA00023125"/>
    </source>
</evidence>
<dbReference type="Gene3D" id="1.10.357.10">
    <property type="entry name" value="Tetracycline Repressor, domain 2"/>
    <property type="match status" value="1"/>
</dbReference>
<gene>
    <name evidence="7" type="ORF">ACFSKW_00105</name>
</gene>
<dbReference type="SUPFAM" id="SSF46689">
    <property type="entry name" value="Homeodomain-like"/>
    <property type="match status" value="1"/>
</dbReference>